<proteinExistence type="predicted"/>
<dbReference type="Pfam" id="PF01468">
    <property type="entry name" value="GA"/>
    <property type="match status" value="1"/>
</dbReference>
<evidence type="ECO:0000259" key="2">
    <source>
        <dbReference type="SMART" id="SM00844"/>
    </source>
</evidence>
<dbReference type="Proteomes" id="UP000249913">
    <property type="component" value="Unassembled WGS sequence"/>
</dbReference>
<dbReference type="InterPro" id="IPR002988">
    <property type="entry name" value="GA_module"/>
</dbReference>
<evidence type="ECO:0000313" key="3">
    <source>
        <dbReference type="EMBL" id="SPZ99827.1"/>
    </source>
</evidence>
<evidence type="ECO:0000313" key="4">
    <source>
        <dbReference type="Proteomes" id="UP000249913"/>
    </source>
</evidence>
<dbReference type="AlphaFoldDB" id="A0A2X2K0N8"/>
<dbReference type="SMART" id="SM00844">
    <property type="entry name" value="GA"/>
    <property type="match status" value="1"/>
</dbReference>
<name>A0A2X2K0N8_STAAU</name>
<organism evidence="3 4">
    <name type="scientific">Staphylococcus aureus</name>
    <dbReference type="NCBI Taxonomy" id="1280"/>
    <lineage>
        <taxon>Bacteria</taxon>
        <taxon>Bacillati</taxon>
        <taxon>Bacillota</taxon>
        <taxon>Bacilli</taxon>
        <taxon>Bacillales</taxon>
        <taxon>Staphylococcaceae</taxon>
        <taxon>Staphylococcus</taxon>
    </lineage>
</organism>
<dbReference type="Gene3D" id="1.20.120.1850">
    <property type="entry name" value="Ebh helix bundles repeating unit (S and A modules)"/>
    <property type="match status" value="1"/>
</dbReference>
<dbReference type="InterPro" id="IPR009063">
    <property type="entry name" value="Ig/albumin-bd_sf"/>
</dbReference>
<protein>
    <submittedName>
        <fullName evidence="3">Staphylococcal surface anchored protein</fullName>
    </submittedName>
</protein>
<dbReference type="SUPFAM" id="SSF46997">
    <property type="entry name" value="Bacterial immunoglobulin/albumin-binding domains"/>
    <property type="match status" value="1"/>
</dbReference>
<sequence length="73" mass="7670">MNPDTINQKASQVNSAKSALNGDEKLAAAKQTAKSDIGRLTDLNNAQRTAANAEVDQAPNLAAVTAAKIKQHR</sequence>
<accession>A0A2X2K0N8</accession>
<keyword evidence="1" id="KW-0677">Repeat</keyword>
<feature type="domain" description="Extracellular matrix-binding protein ebh GA module" evidence="2">
    <location>
        <begin position="13"/>
        <end position="72"/>
    </location>
</feature>
<evidence type="ECO:0000256" key="1">
    <source>
        <dbReference type="ARBA" id="ARBA00022737"/>
    </source>
</evidence>
<dbReference type="InterPro" id="IPR020840">
    <property type="entry name" value="Extracell_matrix-bd_GA"/>
</dbReference>
<reference evidence="3 4" key="1">
    <citation type="submission" date="2018-06" db="EMBL/GenBank/DDBJ databases">
        <authorList>
            <consortium name="Pathogen Informatics"/>
            <person name="Doyle S."/>
        </authorList>
    </citation>
    <scope>NUCLEOTIDE SEQUENCE [LARGE SCALE GENOMIC DNA]</scope>
    <source>
        <strain evidence="3 4">NCTC7878</strain>
    </source>
</reference>
<gene>
    <name evidence="3" type="primary">ebh_6</name>
    <name evidence="3" type="ORF">NCTC7878_02976</name>
</gene>
<dbReference type="EMBL" id="UAUX01000011">
    <property type="protein sequence ID" value="SPZ99827.1"/>
    <property type="molecule type" value="Genomic_DNA"/>
</dbReference>